<evidence type="ECO:0000256" key="8">
    <source>
        <dbReference type="ARBA" id="ARBA00022801"/>
    </source>
</evidence>
<dbReference type="InterPro" id="IPR036412">
    <property type="entry name" value="HAD-like_sf"/>
</dbReference>
<keyword evidence="15" id="KW-1185">Reference proteome</keyword>
<evidence type="ECO:0000256" key="9">
    <source>
        <dbReference type="ARBA" id="ARBA00022842"/>
    </source>
</evidence>
<dbReference type="Pfam" id="PF00702">
    <property type="entry name" value="Hydrolase"/>
    <property type="match status" value="1"/>
</dbReference>
<dbReference type="PANTHER" id="PTHR43344:SF2">
    <property type="entry name" value="PHOSPHOSERINE PHOSPHATASE"/>
    <property type="match status" value="1"/>
</dbReference>
<dbReference type="SUPFAM" id="SSF56784">
    <property type="entry name" value="HAD-like"/>
    <property type="match status" value="1"/>
</dbReference>
<organism evidence="14 15">
    <name type="scientific">Pseudoalteromonas aurantia 208</name>
    <dbReference type="NCBI Taxonomy" id="1314867"/>
    <lineage>
        <taxon>Bacteria</taxon>
        <taxon>Pseudomonadati</taxon>
        <taxon>Pseudomonadota</taxon>
        <taxon>Gammaproteobacteria</taxon>
        <taxon>Alteromonadales</taxon>
        <taxon>Pseudoalteromonadaceae</taxon>
        <taxon>Pseudoalteromonas</taxon>
    </lineage>
</organism>
<dbReference type="Proteomes" id="UP000615755">
    <property type="component" value="Unassembled WGS sequence"/>
</dbReference>
<keyword evidence="10" id="KW-0718">Serine biosynthesis</keyword>
<keyword evidence="9" id="KW-0460">Magnesium</keyword>
<dbReference type="EC" id="3.1.3.3" evidence="4"/>
<evidence type="ECO:0000256" key="5">
    <source>
        <dbReference type="ARBA" id="ARBA00015196"/>
    </source>
</evidence>
<comment type="catalytic activity">
    <reaction evidence="13">
        <text>O-phospho-D-serine + H2O = D-serine + phosphate</text>
        <dbReference type="Rhea" id="RHEA:24873"/>
        <dbReference type="ChEBI" id="CHEBI:15377"/>
        <dbReference type="ChEBI" id="CHEBI:35247"/>
        <dbReference type="ChEBI" id="CHEBI:43474"/>
        <dbReference type="ChEBI" id="CHEBI:58680"/>
        <dbReference type="EC" id="3.1.3.3"/>
    </reaction>
</comment>
<dbReference type="Gene3D" id="3.40.50.1000">
    <property type="entry name" value="HAD superfamily/HAD-like"/>
    <property type="match status" value="1"/>
</dbReference>
<sequence length="341" mass="36966">MSTVSLTHLSEKPLSQVLTLAKWYQVENAQLIESQKIPSRHNGLFITLFGDELSAISLVTVLTFAHQHNVKVQSVCLYQPDEELESALALYSDVEMTEATLHDFRAGLRRIGADQQLQAACIMNPANNQQPGLLVMDMDSTAIKVECIDEIARLAGVYEEVAHITAQAMAGKLAFNDSLNQRVAKLEGVELSLIQALKDDLPLMEGIQALCHHLKSNGWHLVIASGGFSWFAQALQKPLQLDEYYANELEIANNKLTGKVLGQVVDAQSKAAILSHLRLQLGLPKAQTVAIGDGANDLLMMAEAGTGIAVHGKPKVVSQADAAICQGSLLQVLYILSIPAQ</sequence>
<dbReference type="SFLD" id="SFLDF00029">
    <property type="entry name" value="phosphoserine_phosphatase"/>
    <property type="match status" value="1"/>
</dbReference>
<dbReference type="NCBIfam" id="TIGR00338">
    <property type="entry name" value="serB"/>
    <property type="match status" value="1"/>
</dbReference>
<evidence type="ECO:0000256" key="1">
    <source>
        <dbReference type="ARBA" id="ARBA00001946"/>
    </source>
</evidence>
<dbReference type="CDD" id="cd07500">
    <property type="entry name" value="HAD_PSP"/>
    <property type="match status" value="1"/>
</dbReference>
<dbReference type="SFLD" id="SFLDG01136">
    <property type="entry name" value="C1.6:_Phosphoserine_Phosphatas"/>
    <property type="match status" value="1"/>
</dbReference>
<dbReference type="SFLD" id="SFLDG01137">
    <property type="entry name" value="C1.6.1:_Phosphoserine_Phosphat"/>
    <property type="match status" value="1"/>
</dbReference>
<evidence type="ECO:0000256" key="6">
    <source>
        <dbReference type="ARBA" id="ARBA00022605"/>
    </source>
</evidence>
<dbReference type="PANTHER" id="PTHR43344">
    <property type="entry name" value="PHOSPHOSERINE PHOSPHATASE"/>
    <property type="match status" value="1"/>
</dbReference>
<evidence type="ECO:0000313" key="15">
    <source>
        <dbReference type="Proteomes" id="UP000615755"/>
    </source>
</evidence>
<comment type="pathway">
    <text evidence="2">Amino-acid biosynthesis; L-serine biosynthesis; L-serine from 3-phospho-D-glycerate: step 3/3.</text>
</comment>
<dbReference type="NCBIfam" id="TIGR01488">
    <property type="entry name" value="HAD-SF-IB"/>
    <property type="match status" value="1"/>
</dbReference>
<evidence type="ECO:0000256" key="7">
    <source>
        <dbReference type="ARBA" id="ARBA00022723"/>
    </source>
</evidence>
<evidence type="ECO:0000256" key="10">
    <source>
        <dbReference type="ARBA" id="ARBA00023299"/>
    </source>
</evidence>
<evidence type="ECO:0000256" key="11">
    <source>
        <dbReference type="ARBA" id="ARBA00031693"/>
    </source>
</evidence>
<keyword evidence="6" id="KW-0028">Amino-acid biosynthesis</keyword>
<evidence type="ECO:0000256" key="3">
    <source>
        <dbReference type="ARBA" id="ARBA00009184"/>
    </source>
</evidence>
<evidence type="ECO:0000256" key="13">
    <source>
        <dbReference type="ARBA" id="ARBA00048523"/>
    </source>
</evidence>
<protein>
    <recommendedName>
        <fullName evidence="5">Phosphoserine phosphatase</fullName>
        <ecNumber evidence="4">3.1.3.3</ecNumber>
    </recommendedName>
    <alternativeName>
        <fullName evidence="11">O-phosphoserine phosphohydrolase</fullName>
    </alternativeName>
</protein>
<comment type="caution">
    <text evidence="14">The sequence shown here is derived from an EMBL/GenBank/DDBJ whole genome shotgun (WGS) entry which is preliminary data.</text>
</comment>
<gene>
    <name evidence="14" type="primary">serB</name>
    <name evidence="14" type="ORF">PAUR_a3965</name>
</gene>
<keyword evidence="7" id="KW-0479">Metal-binding</keyword>
<comment type="cofactor">
    <cofactor evidence="1">
        <name>Mg(2+)</name>
        <dbReference type="ChEBI" id="CHEBI:18420"/>
    </cofactor>
</comment>
<dbReference type="InterPro" id="IPR023214">
    <property type="entry name" value="HAD_sf"/>
</dbReference>
<dbReference type="SFLD" id="SFLDS00003">
    <property type="entry name" value="Haloacid_Dehalogenase"/>
    <property type="match status" value="1"/>
</dbReference>
<dbReference type="EMBL" id="AQGV01000013">
    <property type="protein sequence ID" value="MBE0369461.1"/>
    <property type="molecule type" value="Genomic_DNA"/>
</dbReference>
<evidence type="ECO:0000256" key="12">
    <source>
        <dbReference type="ARBA" id="ARBA00048138"/>
    </source>
</evidence>
<evidence type="ECO:0000313" key="14">
    <source>
        <dbReference type="EMBL" id="MBE0369461.1"/>
    </source>
</evidence>
<dbReference type="InterPro" id="IPR050582">
    <property type="entry name" value="HAD-like_SerB"/>
</dbReference>
<reference evidence="14 15" key="1">
    <citation type="submission" date="2015-03" db="EMBL/GenBank/DDBJ databases">
        <title>Genome sequence of Pseudoalteromonas aurantia.</title>
        <authorList>
            <person name="Xie B.-B."/>
            <person name="Rong J.-C."/>
            <person name="Qin Q.-L."/>
            <person name="Zhang Y.-Z."/>
        </authorList>
    </citation>
    <scope>NUCLEOTIDE SEQUENCE [LARGE SCALE GENOMIC DNA]</scope>
    <source>
        <strain evidence="14 15">208</strain>
    </source>
</reference>
<comment type="similarity">
    <text evidence="3">Belongs to the HAD-like hydrolase superfamily. SerB family.</text>
</comment>
<evidence type="ECO:0000256" key="4">
    <source>
        <dbReference type="ARBA" id="ARBA00012640"/>
    </source>
</evidence>
<name>A0ABR9EER0_9GAMM</name>
<evidence type="ECO:0000256" key="2">
    <source>
        <dbReference type="ARBA" id="ARBA00005135"/>
    </source>
</evidence>
<dbReference type="RefSeq" id="WP_192508688.1">
    <property type="nucleotide sequence ID" value="NZ_AQGV01000013.1"/>
</dbReference>
<keyword evidence="8" id="KW-0378">Hydrolase</keyword>
<accession>A0ABR9EER0</accession>
<proteinExistence type="inferred from homology"/>
<dbReference type="InterPro" id="IPR004469">
    <property type="entry name" value="PSP"/>
</dbReference>
<comment type="catalytic activity">
    <reaction evidence="12">
        <text>O-phospho-L-serine + H2O = L-serine + phosphate</text>
        <dbReference type="Rhea" id="RHEA:21208"/>
        <dbReference type="ChEBI" id="CHEBI:15377"/>
        <dbReference type="ChEBI" id="CHEBI:33384"/>
        <dbReference type="ChEBI" id="CHEBI:43474"/>
        <dbReference type="ChEBI" id="CHEBI:57524"/>
        <dbReference type="EC" id="3.1.3.3"/>
    </reaction>
</comment>